<keyword evidence="3" id="KW-1185">Reference proteome</keyword>
<dbReference type="EMBL" id="JAMKOV010000002">
    <property type="protein sequence ID" value="KAI8042321.1"/>
    <property type="molecule type" value="Genomic_DNA"/>
</dbReference>
<dbReference type="InterPro" id="IPR011993">
    <property type="entry name" value="PH-like_dom_sf"/>
</dbReference>
<organism evidence="2 3">
    <name type="scientific">Drosophila gunungcola</name>
    <name type="common">fruit fly</name>
    <dbReference type="NCBI Taxonomy" id="103775"/>
    <lineage>
        <taxon>Eukaryota</taxon>
        <taxon>Metazoa</taxon>
        <taxon>Ecdysozoa</taxon>
        <taxon>Arthropoda</taxon>
        <taxon>Hexapoda</taxon>
        <taxon>Insecta</taxon>
        <taxon>Pterygota</taxon>
        <taxon>Neoptera</taxon>
        <taxon>Endopterygota</taxon>
        <taxon>Diptera</taxon>
        <taxon>Brachycera</taxon>
        <taxon>Muscomorpha</taxon>
        <taxon>Ephydroidea</taxon>
        <taxon>Drosophilidae</taxon>
        <taxon>Drosophila</taxon>
        <taxon>Sophophora</taxon>
    </lineage>
</organism>
<comment type="caution">
    <text evidence="2">The sequence shown here is derived from an EMBL/GenBank/DDBJ whole genome shotgun (WGS) entry which is preliminary data.</text>
</comment>
<protein>
    <recommendedName>
        <fullName evidence="4">PH domain-containing protein</fullName>
    </recommendedName>
</protein>
<proteinExistence type="predicted"/>
<dbReference type="Gene3D" id="2.30.29.30">
    <property type="entry name" value="Pleckstrin-homology domain (PH domain)/Phosphotyrosine-binding domain (PTB)"/>
    <property type="match status" value="1"/>
</dbReference>
<evidence type="ECO:0000313" key="2">
    <source>
        <dbReference type="EMBL" id="KAI8042321.1"/>
    </source>
</evidence>
<evidence type="ECO:0000313" key="3">
    <source>
        <dbReference type="Proteomes" id="UP001059596"/>
    </source>
</evidence>
<evidence type="ECO:0000256" key="1">
    <source>
        <dbReference type="SAM" id="MobiDB-lite"/>
    </source>
</evidence>
<name>A0A9Q0BSA1_9MUSC</name>
<sequence length="121" mass="14052">MLGTKHRNPHVNGSIKSSSSLRSSSKSFQAKMDRMSERLFDVVKSGSMVKRAQNKKRFTPVNYKHRWFELTKRTFCYFDVENVEIPKRADGMTLPSILFLNLGRQPDVFCGWQLQLQPQAK</sequence>
<gene>
    <name evidence="2" type="ORF">M5D96_003623</name>
</gene>
<reference evidence="2" key="1">
    <citation type="journal article" date="2023" name="Genome Biol. Evol.">
        <title>Long-read-based Genome Assembly of Drosophila gunungcola Reveals Fewer Chemosensory Genes in Flower-breeding Species.</title>
        <authorList>
            <person name="Negi A."/>
            <person name="Liao B.Y."/>
            <person name="Yeh S.D."/>
        </authorList>
    </citation>
    <scope>NUCLEOTIDE SEQUENCE</scope>
    <source>
        <strain evidence="2">Sukarami</strain>
    </source>
</reference>
<evidence type="ECO:0008006" key="4">
    <source>
        <dbReference type="Google" id="ProtNLM"/>
    </source>
</evidence>
<dbReference type="SUPFAM" id="SSF50729">
    <property type="entry name" value="PH domain-like"/>
    <property type="match status" value="1"/>
</dbReference>
<dbReference type="AlphaFoldDB" id="A0A9Q0BSA1"/>
<feature type="compositionally biased region" description="Low complexity" evidence="1">
    <location>
        <begin position="14"/>
        <end position="27"/>
    </location>
</feature>
<feature type="region of interest" description="Disordered" evidence="1">
    <location>
        <begin position="1"/>
        <end position="30"/>
    </location>
</feature>
<accession>A0A9Q0BSA1</accession>
<dbReference type="Proteomes" id="UP001059596">
    <property type="component" value="Unassembled WGS sequence"/>
</dbReference>